<dbReference type="EMBL" id="KN832064">
    <property type="protein sequence ID" value="KIN95577.1"/>
    <property type="molecule type" value="Genomic_DNA"/>
</dbReference>
<name>A0A0C3IEV5_PISTI</name>
<dbReference type="OrthoDB" id="2675633at2759"/>
<sequence length="226" mass="25881">MHRPTGTEAYHNSANKQTKEAIKFFSDIFGLEYLRNFTGEISFFKRLASIAETDLFSEVSVGTMEDGLLASPLKSSWAMTRNPFRRSWKSNGARDPRLRAILPLLQRRCRTLHARDEAPRLYGDEKQKMEHELKSISQTLSAGLHEHISITFSNAYLEDEHSASRSKLVDRTSHINYDRQLDIHSKVQEIKELKAKLDATGDEDEQRALEEDITGRARTASTCYSF</sequence>
<dbReference type="InParanoid" id="A0A0C3IEV5"/>
<organism evidence="1 2">
    <name type="scientific">Pisolithus tinctorius Marx 270</name>
    <dbReference type="NCBI Taxonomy" id="870435"/>
    <lineage>
        <taxon>Eukaryota</taxon>
        <taxon>Fungi</taxon>
        <taxon>Dikarya</taxon>
        <taxon>Basidiomycota</taxon>
        <taxon>Agaricomycotina</taxon>
        <taxon>Agaricomycetes</taxon>
        <taxon>Agaricomycetidae</taxon>
        <taxon>Boletales</taxon>
        <taxon>Sclerodermatineae</taxon>
        <taxon>Pisolithaceae</taxon>
        <taxon>Pisolithus</taxon>
    </lineage>
</organism>
<reference evidence="2" key="2">
    <citation type="submission" date="2015-01" db="EMBL/GenBank/DDBJ databases">
        <title>Evolutionary Origins and Diversification of the Mycorrhizal Mutualists.</title>
        <authorList>
            <consortium name="DOE Joint Genome Institute"/>
            <consortium name="Mycorrhizal Genomics Consortium"/>
            <person name="Kohler A."/>
            <person name="Kuo A."/>
            <person name="Nagy L.G."/>
            <person name="Floudas D."/>
            <person name="Copeland A."/>
            <person name="Barry K.W."/>
            <person name="Cichocki N."/>
            <person name="Veneault-Fourrey C."/>
            <person name="LaButti K."/>
            <person name="Lindquist E.A."/>
            <person name="Lipzen A."/>
            <person name="Lundell T."/>
            <person name="Morin E."/>
            <person name="Murat C."/>
            <person name="Riley R."/>
            <person name="Ohm R."/>
            <person name="Sun H."/>
            <person name="Tunlid A."/>
            <person name="Henrissat B."/>
            <person name="Grigoriev I.V."/>
            <person name="Hibbett D.S."/>
            <person name="Martin F."/>
        </authorList>
    </citation>
    <scope>NUCLEOTIDE SEQUENCE [LARGE SCALE GENOMIC DNA]</scope>
    <source>
        <strain evidence="2">Marx 270</strain>
    </source>
</reference>
<proteinExistence type="predicted"/>
<protein>
    <submittedName>
        <fullName evidence="1">Uncharacterized protein</fullName>
    </submittedName>
</protein>
<accession>A0A0C3IEV5</accession>
<reference evidence="1 2" key="1">
    <citation type="submission" date="2014-04" db="EMBL/GenBank/DDBJ databases">
        <authorList>
            <consortium name="DOE Joint Genome Institute"/>
            <person name="Kuo A."/>
            <person name="Kohler A."/>
            <person name="Costa M.D."/>
            <person name="Nagy L.G."/>
            <person name="Floudas D."/>
            <person name="Copeland A."/>
            <person name="Barry K.W."/>
            <person name="Cichocki N."/>
            <person name="Veneault-Fourrey C."/>
            <person name="LaButti K."/>
            <person name="Lindquist E.A."/>
            <person name="Lipzen A."/>
            <person name="Lundell T."/>
            <person name="Morin E."/>
            <person name="Murat C."/>
            <person name="Sun H."/>
            <person name="Tunlid A."/>
            <person name="Henrissat B."/>
            <person name="Grigoriev I.V."/>
            <person name="Hibbett D.S."/>
            <person name="Martin F."/>
            <person name="Nordberg H.P."/>
            <person name="Cantor M.N."/>
            <person name="Hua S.X."/>
        </authorList>
    </citation>
    <scope>NUCLEOTIDE SEQUENCE [LARGE SCALE GENOMIC DNA]</scope>
    <source>
        <strain evidence="1 2">Marx 270</strain>
    </source>
</reference>
<evidence type="ECO:0000313" key="1">
    <source>
        <dbReference type="EMBL" id="KIN95577.1"/>
    </source>
</evidence>
<gene>
    <name evidence="1" type="ORF">M404DRAFT_1007356</name>
</gene>
<dbReference type="HOGENOM" id="CLU_059972_2_0_1"/>
<evidence type="ECO:0000313" key="2">
    <source>
        <dbReference type="Proteomes" id="UP000054217"/>
    </source>
</evidence>
<dbReference type="Proteomes" id="UP000054217">
    <property type="component" value="Unassembled WGS sequence"/>
</dbReference>
<keyword evidence="2" id="KW-1185">Reference proteome</keyword>
<dbReference type="AlphaFoldDB" id="A0A0C3IEV5"/>